<keyword evidence="2" id="KW-1185">Reference proteome</keyword>
<proteinExistence type="predicted"/>
<reference evidence="1 2" key="1">
    <citation type="submission" date="2020-08" db="EMBL/GenBank/DDBJ databases">
        <title>Genomic Encyclopedia of Type Strains, Phase III (KMG-III): the genomes of soil and plant-associated and newly described type strains.</title>
        <authorList>
            <person name="Whitman W."/>
        </authorList>
    </citation>
    <scope>NUCLEOTIDE SEQUENCE [LARGE SCALE GENOMIC DNA]</scope>
    <source>
        <strain evidence="1 2">CECT 8088</strain>
    </source>
</reference>
<gene>
    <name evidence="1" type="ORF">FHR90_003274</name>
</gene>
<organism evidence="1 2">
    <name type="scientific">Endobacter medicaginis</name>
    <dbReference type="NCBI Taxonomy" id="1181271"/>
    <lineage>
        <taxon>Bacteria</taxon>
        <taxon>Pseudomonadati</taxon>
        <taxon>Pseudomonadota</taxon>
        <taxon>Alphaproteobacteria</taxon>
        <taxon>Acetobacterales</taxon>
        <taxon>Acetobacteraceae</taxon>
        <taxon>Endobacter</taxon>
    </lineage>
</organism>
<accession>A0A839V7B2</accession>
<dbReference type="RefSeq" id="WP_183275539.1">
    <property type="nucleotide sequence ID" value="NZ_JACHXV010000030.1"/>
</dbReference>
<name>A0A839V7B2_9PROT</name>
<dbReference type="AlphaFoldDB" id="A0A839V7B2"/>
<evidence type="ECO:0000313" key="1">
    <source>
        <dbReference type="EMBL" id="MBB3175419.1"/>
    </source>
</evidence>
<dbReference type="EMBL" id="JACHXV010000030">
    <property type="protein sequence ID" value="MBB3175419.1"/>
    <property type="molecule type" value="Genomic_DNA"/>
</dbReference>
<dbReference type="Proteomes" id="UP000557688">
    <property type="component" value="Unassembled WGS sequence"/>
</dbReference>
<comment type="caution">
    <text evidence="1">The sequence shown here is derived from an EMBL/GenBank/DDBJ whole genome shotgun (WGS) entry which is preliminary data.</text>
</comment>
<sequence>MTQSPLQLGPIVLSGLELPSRMPFGGAQRLAVHRLPGGGRVIDAMGADDRDVSWTGTFIGPAAVSRARQLDSMRQAGAPVTLSWADFRRTAVISAFEPDYSAGGGLVPYSITLCLLTDTAAPAPQTNQQAAAGLTADLDETVTDAALAASVALAEAQLLAYDAFTVGSTAYTAALQATQAAASAAAATRLAAESHAAAAVAGAGTQVVAGADALSFVSNLSALGGAAASMASAGVAAARLGRVVGLL</sequence>
<evidence type="ECO:0000313" key="2">
    <source>
        <dbReference type="Proteomes" id="UP000557688"/>
    </source>
</evidence>
<protein>
    <submittedName>
        <fullName evidence="1">Uncharacterized protein</fullName>
    </submittedName>
</protein>